<accession>C3XGP2</accession>
<keyword evidence="2" id="KW-1185">Reference proteome</keyword>
<protein>
    <submittedName>
        <fullName evidence="1">Uncharacterized protein</fullName>
    </submittedName>
</protein>
<reference evidence="1 2" key="1">
    <citation type="journal article" date="2014" name="Genome Announc.">
        <title>Draft genome sequences of six enterohepatic helicobacter species isolated from humans and one from rhesus macaques.</title>
        <authorList>
            <person name="Shen Z."/>
            <person name="Sheh A."/>
            <person name="Young S.K."/>
            <person name="Abouelliel A."/>
            <person name="Ward D.V."/>
            <person name="Earl A.M."/>
            <person name="Fox J.G."/>
        </authorList>
    </citation>
    <scope>NUCLEOTIDE SEQUENCE [LARGE SCALE GENOMIC DNA]</scope>
    <source>
        <strain evidence="1 2">ATCC 43879</strain>
    </source>
</reference>
<name>C3XGP2_9HELI</name>
<dbReference type="EMBL" id="ACDN02000056">
    <property type="protein sequence ID" value="EEO24181.1"/>
    <property type="molecule type" value="Genomic_DNA"/>
</dbReference>
<comment type="caution">
    <text evidence="1">The sequence shown here is derived from an EMBL/GenBank/DDBJ whole genome shotgun (WGS) entry which is preliminary data.</text>
</comment>
<evidence type="ECO:0000313" key="2">
    <source>
        <dbReference type="Proteomes" id="UP000005085"/>
    </source>
</evidence>
<evidence type="ECO:0000313" key="1">
    <source>
        <dbReference type="EMBL" id="EEO24181.1"/>
    </source>
</evidence>
<dbReference type="Proteomes" id="UP000005085">
    <property type="component" value="Unassembled WGS sequence"/>
</dbReference>
<organism evidence="1 2">
    <name type="scientific">Helicobacter bilis ATCC 43879</name>
    <dbReference type="NCBI Taxonomy" id="613026"/>
    <lineage>
        <taxon>Bacteria</taxon>
        <taxon>Pseudomonadati</taxon>
        <taxon>Campylobacterota</taxon>
        <taxon>Epsilonproteobacteria</taxon>
        <taxon>Campylobacterales</taxon>
        <taxon>Helicobacteraceae</taxon>
        <taxon>Helicobacter</taxon>
    </lineage>
</organism>
<gene>
    <name evidence="1" type="ORF">HRAG_01238</name>
</gene>
<dbReference type="HOGENOM" id="CLU_3136362_0_0_7"/>
<sequence>MKKFVIVKRDCRKKIQELQDRGQKIPLLVEIAIRILYQQEKNKELQHVK</sequence>
<proteinExistence type="predicted"/>
<dbReference type="AlphaFoldDB" id="C3XGP2"/>
<dbReference type="RefSeq" id="WP_005218704.1">
    <property type="nucleotide sequence ID" value="NZ_KI392040.1"/>
</dbReference>